<dbReference type="Gene3D" id="2.40.70.10">
    <property type="entry name" value="Acid Proteases"/>
    <property type="match status" value="1"/>
</dbReference>
<keyword evidence="5" id="KW-1185">Reference proteome</keyword>
<sequence length="525" mass="60173">MGKRNSKPALEGDEKFMEKFSPGSTRYLRLWKKIHDFDGKLTESSCNNLVNKLKIEVASASDKEKPQKQLQLLEAMKWREQAEKRKRNIQKKQSRKQEKAALQAAILVKPDEETVGPSVGVRQMHRRQRRTQERQLRDEEQRQASPASSPTLGDAKVDPEGWVERHKQLVNSYGLNGWEIEQTLKKSLTYNFGRVKAGYTGRNCQGQILPTEDQALQAQLQLVHNAVKETWKRTPDYVKISQCRQKDNEDVFEFRARLEDTFKDHIQFLCDSGADRTVLRDRIPRVGPSKDKIMVHSANGQLNVSYFSKPLTVKDLNTGKQDNTQVVLCPECPVNILGQDLMTKLKISIVPTSRGMVATNIESVEDTLLAEGLEVHYYWSLDSPNPDPTETGKHLLHIAMEDSDQYHVTLRYKETPEPDVEYDKSINKLGPQKVTLSHLYMDRRGFAGCSAKLTPQAYKQFTVWDSVPHISLMKPEKADWKDVGQFVKRAVAITAWQQLPDGWSIDMERWSVYRKTLGWVVNATP</sequence>
<reference evidence="4" key="1">
    <citation type="submission" date="2023-07" db="EMBL/GenBank/DDBJ databases">
        <title>Chromosome-level Genome Assembly of Striped Snakehead (Channa striata).</title>
        <authorList>
            <person name="Liu H."/>
        </authorList>
    </citation>
    <scope>NUCLEOTIDE SEQUENCE</scope>
    <source>
        <strain evidence="4">Gz</strain>
        <tissue evidence="4">Muscle</tissue>
    </source>
</reference>
<gene>
    <name evidence="4" type="ORF">Q5P01_011998</name>
</gene>
<evidence type="ECO:0000259" key="3">
    <source>
        <dbReference type="PROSITE" id="PS50175"/>
    </source>
</evidence>
<organism evidence="4 5">
    <name type="scientific">Channa striata</name>
    <name type="common">Snakehead murrel</name>
    <name type="synonym">Ophicephalus striatus</name>
    <dbReference type="NCBI Taxonomy" id="64152"/>
    <lineage>
        <taxon>Eukaryota</taxon>
        <taxon>Metazoa</taxon>
        <taxon>Chordata</taxon>
        <taxon>Craniata</taxon>
        <taxon>Vertebrata</taxon>
        <taxon>Euteleostomi</taxon>
        <taxon>Actinopterygii</taxon>
        <taxon>Neopterygii</taxon>
        <taxon>Teleostei</taxon>
        <taxon>Neoteleostei</taxon>
        <taxon>Acanthomorphata</taxon>
        <taxon>Anabantaria</taxon>
        <taxon>Anabantiformes</taxon>
        <taxon>Channoidei</taxon>
        <taxon>Channidae</taxon>
        <taxon>Channa</taxon>
    </lineage>
</organism>
<dbReference type="Pfam" id="PF00077">
    <property type="entry name" value="RVP"/>
    <property type="match status" value="1"/>
</dbReference>
<feature type="compositionally biased region" description="Basic and acidic residues" evidence="2">
    <location>
        <begin position="130"/>
        <end position="142"/>
    </location>
</feature>
<name>A0AA88MSL2_CHASR</name>
<dbReference type="AlphaFoldDB" id="A0AA88MSL2"/>
<dbReference type="InterPro" id="IPR021109">
    <property type="entry name" value="Peptidase_aspartic_dom_sf"/>
</dbReference>
<comment type="caution">
    <text evidence="4">The sequence shown here is derived from an EMBL/GenBank/DDBJ whole genome shotgun (WGS) entry which is preliminary data.</text>
</comment>
<evidence type="ECO:0000256" key="2">
    <source>
        <dbReference type="SAM" id="MobiDB-lite"/>
    </source>
</evidence>
<protein>
    <recommendedName>
        <fullName evidence="3">Peptidase A2 domain-containing protein</fullName>
    </recommendedName>
</protein>
<dbReference type="PROSITE" id="PS50175">
    <property type="entry name" value="ASP_PROT_RETROV"/>
    <property type="match status" value="1"/>
</dbReference>
<evidence type="ECO:0000313" key="4">
    <source>
        <dbReference type="EMBL" id="KAK2841798.1"/>
    </source>
</evidence>
<dbReference type="InterPro" id="IPR018061">
    <property type="entry name" value="Retropepsins"/>
</dbReference>
<accession>A0AA88MSL2</accession>
<dbReference type="GO" id="GO:0006508">
    <property type="term" value="P:proteolysis"/>
    <property type="evidence" value="ECO:0007669"/>
    <property type="project" value="InterPro"/>
</dbReference>
<feature type="domain" description="Peptidase A2" evidence="3">
    <location>
        <begin position="266"/>
        <end position="341"/>
    </location>
</feature>
<proteinExistence type="predicted"/>
<dbReference type="Proteomes" id="UP001187415">
    <property type="component" value="Unassembled WGS sequence"/>
</dbReference>
<dbReference type="SUPFAM" id="SSF50630">
    <property type="entry name" value="Acid proteases"/>
    <property type="match status" value="1"/>
</dbReference>
<evidence type="ECO:0000313" key="5">
    <source>
        <dbReference type="Proteomes" id="UP001187415"/>
    </source>
</evidence>
<feature type="region of interest" description="Disordered" evidence="2">
    <location>
        <begin position="113"/>
        <end position="160"/>
    </location>
</feature>
<dbReference type="EMBL" id="JAUPFM010000009">
    <property type="protein sequence ID" value="KAK2841798.1"/>
    <property type="molecule type" value="Genomic_DNA"/>
</dbReference>
<evidence type="ECO:0000256" key="1">
    <source>
        <dbReference type="ARBA" id="ARBA00022801"/>
    </source>
</evidence>
<dbReference type="InterPro" id="IPR001995">
    <property type="entry name" value="Peptidase_A2_cat"/>
</dbReference>
<dbReference type="GO" id="GO:0004190">
    <property type="term" value="F:aspartic-type endopeptidase activity"/>
    <property type="evidence" value="ECO:0007669"/>
    <property type="project" value="InterPro"/>
</dbReference>
<keyword evidence="1" id="KW-0378">Hydrolase</keyword>